<feature type="region of interest" description="Disordered" evidence="1">
    <location>
        <begin position="1"/>
        <end position="42"/>
    </location>
</feature>
<keyword evidence="3" id="KW-1185">Reference proteome</keyword>
<name>T0S7E2_SAPDV</name>
<dbReference type="InParanoid" id="T0S7E2"/>
<sequence>MSSGSSGDAYAEDAFEDDEQDLNINDGPIDAHAGDGYSDDDFELDEVPTASLDNPLGVNVVVPLLHDEELQPSCRTRAPPTLPALNTFVVAKLRRLHATPVDTRLQVPVPAALLARLGRPRSLFTYTAYHTSRLQDQAWASQVDALYARRPDPLAIAAAAMSALRPAYAPLDPT</sequence>
<proteinExistence type="predicted"/>
<dbReference type="Proteomes" id="UP000030762">
    <property type="component" value="Unassembled WGS sequence"/>
</dbReference>
<dbReference type="OMA" id="QAWASHI"/>
<dbReference type="OrthoDB" id="10538249at2759"/>
<dbReference type="VEuPathDB" id="FungiDB:SDRG_02026"/>
<accession>T0S7E2</accession>
<feature type="compositionally biased region" description="Acidic residues" evidence="1">
    <location>
        <begin position="10"/>
        <end position="21"/>
    </location>
</feature>
<dbReference type="GeneID" id="19942753"/>
<evidence type="ECO:0000313" key="2">
    <source>
        <dbReference type="EMBL" id="EQC40963.1"/>
    </source>
</evidence>
<organism evidence="2 3">
    <name type="scientific">Saprolegnia diclina (strain VS20)</name>
    <dbReference type="NCBI Taxonomy" id="1156394"/>
    <lineage>
        <taxon>Eukaryota</taxon>
        <taxon>Sar</taxon>
        <taxon>Stramenopiles</taxon>
        <taxon>Oomycota</taxon>
        <taxon>Saprolegniomycetes</taxon>
        <taxon>Saprolegniales</taxon>
        <taxon>Saprolegniaceae</taxon>
        <taxon>Saprolegnia</taxon>
    </lineage>
</organism>
<reference evidence="2 3" key="1">
    <citation type="submission" date="2012-04" db="EMBL/GenBank/DDBJ databases">
        <title>The Genome Sequence of Saprolegnia declina VS20.</title>
        <authorList>
            <consortium name="The Broad Institute Genome Sequencing Platform"/>
            <person name="Russ C."/>
            <person name="Nusbaum C."/>
            <person name="Tyler B."/>
            <person name="van West P."/>
            <person name="Dieguez-Uribeondo J."/>
            <person name="de Bruijn I."/>
            <person name="Tripathy S."/>
            <person name="Jiang R."/>
            <person name="Young S.K."/>
            <person name="Zeng Q."/>
            <person name="Gargeya S."/>
            <person name="Fitzgerald M."/>
            <person name="Haas B."/>
            <person name="Abouelleil A."/>
            <person name="Alvarado L."/>
            <person name="Arachchi H.M."/>
            <person name="Berlin A."/>
            <person name="Chapman S.B."/>
            <person name="Goldberg J."/>
            <person name="Griggs A."/>
            <person name="Gujja S."/>
            <person name="Hansen M."/>
            <person name="Howarth C."/>
            <person name="Imamovic A."/>
            <person name="Larimer J."/>
            <person name="McCowen C."/>
            <person name="Montmayeur A."/>
            <person name="Murphy C."/>
            <person name="Neiman D."/>
            <person name="Pearson M."/>
            <person name="Priest M."/>
            <person name="Roberts A."/>
            <person name="Saif S."/>
            <person name="Shea T."/>
            <person name="Sisk P."/>
            <person name="Sykes S."/>
            <person name="Wortman J."/>
            <person name="Nusbaum C."/>
            <person name="Birren B."/>
        </authorList>
    </citation>
    <scope>NUCLEOTIDE SEQUENCE [LARGE SCALE GENOMIC DNA]</scope>
    <source>
        <strain evidence="2 3">VS20</strain>
    </source>
</reference>
<dbReference type="RefSeq" id="XP_008605807.1">
    <property type="nucleotide sequence ID" value="XM_008607585.1"/>
</dbReference>
<dbReference type="EMBL" id="JH767135">
    <property type="protein sequence ID" value="EQC40963.1"/>
    <property type="molecule type" value="Genomic_DNA"/>
</dbReference>
<evidence type="ECO:0000313" key="3">
    <source>
        <dbReference type="Proteomes" id="UP000030762"/>
    </source>
</evidence>
<dbReference type="AlphaFoldDB" id="T0S7E2"/>
<protein>
    <submittedName>
        <fullName evidence="2">Uncharacterized protein</fullName>
    </submittedName>
</protein>
<evidence type="ECO:0000256" key="1">
    <source>
        <dbReference type="SAM" id="MobiDB-lite"/>
    </source>
</evidence>
<gene>
    <name evidence="2" type="ORF">SDRG_02026</name>
</gene>